<name>A0A382A179_9ZZZZ</name>
<feature type="non-terminal residue" evidence="1">
    <location>
        <position position="1"/>
    </location>
</feature>
<dbReference type="EMBL" id="UINC01023438">
    <property type="protein sequence ID" value="SVA95094.1"/>
    <property type="molecule type" value="Genomic_DNA"/>
</dbReference>
<evidence type="ECO:0000313" key="1">
    <source>
        <dbReference type="EMBL" id="SVA95094.1"/>
    </source>
</evidence>
<gene>
    <name evidence="1" type="ORF">METZ01_LOCUS147948</name>
</gene>
<dbReference type="AlphaFoldDB" id="A0A382A179"/>
<protein>
    <submittedName>
        <fullName evidence="1">Uncharacterized protein</fullName>
    </submittedName>
</protein>
<reference evidence="1" key="1">
    <citation type="submission" date="2018-05" db="EMBL/GenBank/DDBJ databases">
        <authorList>
            <person name="Lanie J.A."/>
            <person name="Ng W.-L."/>
            <person name="Kazmierczak K.M."/>
            <person name="Andrzejewski T.M."/>
            <person name="Davidsen T.M."/>
            <person name="Wayne K.J."/>
            <person name="Tettelin H."/>
            <person name="Glass J.I."/>
            <person name="Rusch D."/>
            <person name="Podicherti R."/>
            <person name="Tsui H.-C.T."/>
            <person name="Winkler M.E."/>
        </authorList>
    </citation>
    <scope>NUCLEOTIDE SEQUENCE</scope>
</reference>
<sequence length="105" mass="11387">VDHVNKHGHDSVPKNSARLDMNLRANDTGILAADAFRKGYYTHVSNITADSLEGAFHVGNMGPESSIERISPMHSLSVGDVVEDEAGKMSVVADWGFKDVTVYKT</sequence>
<proteinExistence type="predicted"/>
<organism evidence="1">
    <name type="scientific">marine metagenome</name>
    <dbReference type="NCBI Taxonomy" id="408172"/>
    <lineage>
        <taxon>unclassified sequences</taxon>
        <taxon>metagenomes</taxon>
        <taxon>ecological metagenomes</taxon>
    </lineage>
</organism>
<accession>A0A382A179</accession>